<gene>
    <name evidence="1" type="ORF">A0J61_04421</name>
</gene>
<proteinExistence type="predicted"/>
<dbReference type="SUPFAM" id="SSF56219">
    <property type="entry name" value="DNase I-like"/>
    <property type="match status" value="1"/>
</dbReference>
<comment type="caution">
    <text evidence="1">The sequence shown here is derived from an EMBL/GenBank/DDBJ whole genome shotgun (WGS) entry which is preliminary data.</text>
</comment>
<dbReference type="InParanoid" id="A0A1C7NEJ6"/>
<dbReference type="Proteomes" id="UP000093000">
    <property type="component" value="Unassembled WGS sequence"/>
</dbReference>
<accession>A0A1C7NEJ6</accession>
<dbReference type="OrthoDB" id="2272730at2759"/>
<evidence type="ECO:0008006" key="3">
    <source>
        <dbReference type="Google" id="ProtNLM"/>
    </source>
</evidence>
<dbReference type="EMBL" id="LUGH01000216">
    <property type="protein sequence ID" value="OBZ87525.1"/>
    <property type="molecule type" value="Genomic_DNA"/>
</dbReference>
<dbReference type="InterPro" id="IPR036691">
    <property type="entry name" value="Endo/exonu/phosph_ase_sf"/>
</dbReference>
<dbReference type="Gene3D" id="3.60.10.10">
    <property type="entry name" value="Endonuclease/exonuclease/phosphatase"/>
    <property type="match status" value="1"/>
</dbReference>
<organism evidence="1 2">
    <name type="scientific">Choanephora cucurbitarum</name>
    <dbReference type="NCBI Taxonomy" id="101091"/>
    <lineage>
        <taxon>Eukaryota</taxon>
        <taxon>Fungi</taxon>
        <taxon>Fungi incertae sedis</taxon>
        <taxon>Mucoromycota</taxon>
        <taxon>Mucoromycotina</taxon>
        <taxon>Mucoromycetes</taxon>
        <taxon>Mucorales</taxon>
        <taxon>Mucorineae</taxon>
        <taxon>Choanephoraceae</taxon>
        <taxon>Choanephoroideae</taxon>
        <taxon>Choanephora</taxon>
    </lineage>
</organism>
<evidence type="ECO:0000313" key="2">
    <source>
        <dbReference type="Proteomes" id="UP000093000"/>
    </source>
</evidence>
<keyword evidence="2" id="KW-1185">Reference proteome</keyword>
<sequence>MVKTVTITTLNCRGLRKTHNPSSSQSFIRYLRSLNIDVTCLQKAHATDAAIWKEFDLLFRAALVYRLLTETLSL</sequence>
<protein>
    <recommendedName>
        <fullName evidence="3">Endonuclease/exonuclease/phosphatase domain-containing protein</fullName>
    </recommendedName>
</protein>
<reference evidence="1 2" key="1">
    <citation type="submission" date="2016-03" db="EMBL/GenBank/DDBJ databases">
        <title>Choanephora cucurbitarum.</title>
        <authorList>
            <person name="Min B."/>
            <person name="Park H."/>
            <person name="Park J.-H."/>
            <person name="Shin H.-D."/>
            <person name="Choi I.-G."/>
        </authorList>
    </citation>
    <scope>NUCLEOTIDE SEQUENCE [LARGE SCALE GENOMIC DNA]</scope>
    <source>
        <strain evidence="1 2">KUS-F28377</strain>
    </source>
</reference>
<dbReference type="AlphaFoldDB" id="A0A1C7NEJ6"/>
<name>A0A1C7NEJ6_9FUNG</name>
<evidence type="ECO:0000313" key="1">
    <source>
        <dbReference type="EMBL" id="OBZ87525.1"/>
    </source>
</evidence>